<proteinExistence type="predicted"/>
<organism evidence="1 2">
    <name type="scientific">Rhizopus delemar (strain RA 99-880 / ATCC MYA-4621 / FGSC 9543 / NRRL 43880)</name>
    <name type="common">Mucormycosis agent</name>
    <name type="synonym">Rhizopus arrhizus var. delemar</name>
    <dbReference type="NCBI Taxonomy" id="246409"/>
    <lineage>
        <taxon>Eukaryota</taxon>
        <taxon>Fungi</taxon>
        <taxon>Fungi incertae sedis</taxon>
        <taxon>Mucoromycota</taxon>
        <taxon>Mucoromycotina</taxon>
        <taxon>Mucoromycetes</taxon>
        <taxon>Mucorales</taxon>
        <taxon>Mucorineae</taxon>
        <taxon>Rhizopodaceae</taxon>
        <taxon>Rhizopus</taxon>
    </lineage>
</organism>
<dbReference type="VEuPathDB" id="FungiDB:RO3G_15834"/>
<dbReference type="GeneID" id="93622799"/>
<keyword evidence="2" id="KW-1185">Reference proteome</keyword>
<evidence type="ECO:0000313" key="1">
    <source>
        <dbReference type="EMBL" id="EIE91123.1"/>
    </source>
</evidence>
<dbReference type="InParanoid" id="I1CRP3"/>
<dbReference type="RefSeq" id="XP_067526519.1">
    <property type="nucleotide sequence ID" value="XM_067670418.1"/>
</dbReference>
<evidence type="ECO:0000313" key="2">
    <source>
        <dbReference type="Proteomes" id="UP000009138"/>
    </source>
</evidence>
<reference evidence="1 2" key="1">
    <citation type="journal article" date="2009" name="PLoS Genet.">
        <title>Genomic analysis of the basal lineage fungus Rhizopus oryzae reveals a whole-genome duplication.</title>
        <authorList>
            <person name="Ma L.-J."/>
            <person name="Ibrahim A.S."/>
            <person name="Skory C."/>
            <person name="Grabherr M.G."/>
            <person name="Burger G."/>
            <person name="Butler M."/>
            <person name="Elias M."/>
            <person name="Idnurm A."/>
            <person name="Lang B.F."/>
            <person name="Sone T."/>
            <person name="Abe A."/>
            <person name="Calvo S.E."/>
            <person name="Corrochano L.M."/>
            <person name="Engels R."/>
            <person name="Fu J."/>
            <person name="Hansberg W."/>
            <person name="Kim J.-M."/>
            <person name="Kodira C.D."/>
            <person name="Koehrsen M.J."/>
            <person name="Liu B."/>
            <person name="Miranda-Saavedra D."/>
            <person name="O'Leary S."/>
            <person name="Ortiz-Castellanos L."/>
            <person name="Poulter R."/>
            <person name="Rodriguez-Romero J."/>
            <person name="Ruiz-Herrera J."/>
            <person name="Shen Y.-Q."/>
            <person name="Zeng Q."/>
            <person name="Galagan J."/>
            <person name="Birren B.W."/>
            <person name="Cuomo C.A."/>
            <person name="Wickes B.L."/>
        </authorList>
    </citation>
    <scope>NUCLEOTIDE SEQUENCE [LARGE SCALE GENOMIC DNA]</scope>
    <source>
        <strain evidence="2">RA 99-880 / ATCC MYA-4621 / FGSC 9543 / NRRL 43880</strain>
    </source>
</reference>
<sequence>MLGKRVSPFAIQNNNKLYQRNLKDLLVAIGATKKPSRTNIETHLQYS</sequence>
<protein>
    <submittedName>
        <fullName evidence="1">Uncharacterized protein</fullName>
    </submittedName>
</protein>
<gene>
    <name evidence="1" type="ORF">RO3G_15834</name>
</gene>
<dbReference type="AlphaFoldDB" id="I1CRP3"/>
<dbReference type="Proteomes" id="UP000009138">
    <property type="component" value="Unassembled WGS sequence"/>
</dbReference>
<name>I1CRP3_RHIO9</name>
<dbReference type="EMBL" id="CH476748">
    <property type="protein sequence ID" value="EIE91123.1"/>
    <property type="molecule type" value="Genomic_DNA"/>
</dbReference>
<accession>I1CRP3</accession>